<dbReference type="SUPFAM" id="SSF51445">
    <property type="entry name" value="(Trans)glycosidases"/>
    <property type="match status" value="1"/>
</dbReference>
<dbReference type="EMBL" id="CAJPVJ010010981">
    <property type="protein sequence ID" value="CAG2173540.1"/>
    <property type="molecule type" value="Genomic_DNA"/>
</dbReference>
<dbReference type="InterPro" id="IPR043504">
    <property type="entry name" value="Peptidase_S1_PA_chymotrypsin"/>
</dbReference>
<dbReference type="InterPro" id="IPR019801">
    <property type="entry name" value="Glyco_hydro_35_CS"/>
</dbReference>
<evidence type="ECO:0000313" key="5">
    <source>
        <dbReference type="EMBL" id="CAD7656353.1"/>
    </source>
</evidence>
<sequence length="430" mass="48285">IGLIKLSEPVKPAFDGQVYTINSACMPTKDIVNENDEDALFSGFGAVDAYAKIQSDVLRKTRITIMGHQKCMDQIKYDKVPENMCATENEHSICNGDSGSPLVQLDGNRAVVIAIAGGSDPDDKDLGLCSAGFLYFTRVSMFIDWISDTMKFVPPIHVDPAPPPTPTKEVKGVASHSHAIPHQMVLFANLVAFLITFVVYFNGQSNGAEQTNYEYYTSGGIKSGLGANTEQFTLNGKQITLFSGSLHYFRLPAQYWKDRLLKFRAAGLNTVQSYVAWNIHEDIPGQFDFETGFRNLREFLKAVKEADMFFWIRIGPYINAEWEFGGFPGWLLRDPNMKLHSNYKPYLNAVETYFKKVLALIDEFQFQKGGPIIALQFENEFRGIRSPEAQEYFDLMKNTIDKSGFKELLTNCDPFDSPAQAVKTIQKGCK</sequence>
<dbReference type="InterPro" id="IPR001254">
    <property type="entry name" value="Trypsin_dom"/>
</dbReference>
<dbReference type="InterPro" id="IPR009003">
    <property type="entry name" value="Peptidase_S1_PA"/>
</dbReference>
<dbReference type="Pfam" id="PF00089">
    <property type="entry name" value="Trypsin"/>
    <property type="match status" value="1"/>
</dbReference>
<gene>
    <name evidence="5" type="ORF">ONB1V03_LOCUS12990</name>
</gene>
<proteinExistence type="inferred from homology"/>
<protein>
    <recommendedName>
        <fullName evidence="4">Peptidase S1 domain-containing protein</fullName>
    </recommendedName>
</protein>
<evidence type="ECO:0000259" key="4">
    <source>
        <dbReference type="PROSITE" id="PS50240"/>
    </source>
</evidence>
<dbReference type="GO" id="GO:0004553">
    <property type="term" value="F:hydrolase activity, hydrolyzing O-glycosyl compounds"/>
    <property type="evidence" value="ECO:0007669"/>
    <property type="project" value="InterPro"/>
</dbReference>
<keyword evidence="2" id="KW-0378">Hydrolase</keyword>
<dbReference type="InterPro" id="IPR001944">
    <property type="entry name" value="Glycoside_Hdrlase_35"/>
</dbReference>
<keyword evidence="6" id="KW-1185">Reference proteome</keyword>
<dbReference type="GO" id="GO:0006508">
    <property type="term" value="P:proteolysis"/>
    <property type="evidence" value="ECO:0007669"/>
    <property type="project" value="InterPro"/>
</dbReference>
<dbReference type="PROSITE" id="PS50240">
    <property type="entry name" value="TRYPSIN_DOM"/>
    <property type="match status" value="1"/>
</dbReference>
<dbReference type="SUPFAM" id="SSF50494">
    <property type="entry name" value="Trypsin-like serine proteases"/>
    <property type="match status" value="1"/>
</dbReference>
<evidence type="ECO:0000256" key="2">
    <source>
        <dbReference type="ARBA" id="ARBA00022801"/>
    </source>
</evidence>
<dbReference type="PANTHER" id="PTHR23421">
    <property type="entry name" value="BETA-GALACTOSIDASE RELATED"/>
    <property type="match status" value="1"/>
</dbReference>
<dbReference type="InterPro" id="IPR031330">
    <property type="entry name" value="Gly_Hdrlase_35_cat"/>
</dbReference>
<dbReference type="GO" id="GO:0004252">
    <property type="term" value="F:serine-type endopeptidase activity"/>
    <property type="evidence" value="ECO:0007669"/>
    <property type="project" value="InterPro"/>
</dbReference>
<feature type="non-terminal residue" evidence="5">
    <location>
        <position position="1"/>
    </location>
</feature>
<dbReference type="SMART" id="SM00020">
    <property type="entry name" value="Tryp_SPc"/>
    <property type="match status" value="1"/>
</dbReference>
<evidence type="ECO:0000313" key="6">
    <source>
        <dbReference type="Proteomes" id="UP000728032"/>
    </source>
</evidence>
<dbReference type="Gene3D" id="3.20.20.80">
    <property type="entry name" value="Glycosidases"/>
    <property type="match status" value="1"/>
</dbReference>
<dbReference type="Pfam" id="PF01301">
    <property type="entry name" value="Glyco_hydro_35"/>
    <property type="match status" value="1"/>
</dbReference>
<dbReference type="OrthoDB" id="1657402at2759"/>
<keyword evidence="3" id="KW-0326">Glycosidase</keyword>
<comment type="similarity">
    <text evidence="1">Belongs to the glycosyl hydrolase 35 family.</text>
</comment>
<dbReference type="GO" id="GO:0005975">
    <property type="term" value="P:carbohydrate metabolic process"/>
    <property type="evidence" value="ECO:0007669"/>
    <property type="project" value="InterPro"/>
</dbReference>
<evidence type="ECO:0000256" key="3">
    <source>
        <dbReference type="ARBA" id="ARBA00023295"/>
    </source>
</evidence>
<dbReference type="PROSITE" id="PS01182">
    <property type="entry name" value="GLYCOSYL_HYDROL_F35"/>
    <property type="match status" value="1"/>
</dbReference>
<dbReference type="InterPro" id="IPR017853">
    <property type="entry name" value="GH"/>
</dbReference>
<dbReference type="PRINTS" id="PR00742">
    <property type="entry name" value="GLHYDRLASE35"/>
</dbReference>
<accession>A0A7R9M9Y9</accession>
<evidence type="ECO:0000256" key="1">
    <source>
        <dbReference type="ARBA" id="ARBA00009809"/>
    </source>
</evidence>
<feature type="domain" description="Peptidase S1" evidence="4">
    <location>
        <begin position="1"/>
        <end position="151"/>
    </location>
</feature>
<dbReference type="EMBL" id="OC925806">
    <property type="protein sequence ID" value="CAD7656353.1"/>
    <property type="molecule type" value="Genomic_DNA"/>
</dbReference>
<dbReference type="Gene3D" id="2.40.10.10">
    <property type="entry name" value="Trypsin-like serine proteases"/>
    <property type="match status" value="1"/>
</dbReference>
<organism evidence="5">
    <name type="scientific">Oppiella nova</name>
    <dbReference type="NCBI Taxonomy" id="334625"/>
    <lineage>
        <taxon>Eukaryota</taxon>
        <taxon>Metazoa</taxon>
        <taxon>Ecdysozoa</taxon>
        <taxon>Arthropoda</taxon>
        <taxon>Chelicerata</taxon>
        <taxon>Arachnida</taxon>
        <taxon>Acari</taxon>
        <taxon>Acariformes</taxon>
        <taxon>Sarcoptiformes</taxon>
        <taxon>Oribatida</taxon>
        <taxon>Brachypylina</taxon>
        <taxon>Oppioidea</taxon>
        <taxon>Oppiidae</taxon>
        <taxon>Oppiella</taxon>
    </lineage>
</organism>
<dbReference type="AlphaFoldDB" id="A0A7R9M9Y9"/>
<reference evidence="5" key="1">
    <citation type="submission" date="2020-11" db="EMBL/GenBank/DDBJ databases">
        <authorList>
            <person name="Tran Van P."/>
        </authorList>
    </citation>
    <scope>NUCLEOTIDE SEQUENCE</scope>
</reference>
<dbReference type="InterPro" id="IPR033116">
    <property type="entry name" value="TRYPSIN_SER"/>
</dbReference>
<name>A0A7R9M9Y9_9ACAR</name>
<dbReference type="PROSITE" id="PS00135">
    <property type="entry name" value="TRYPSIN_SER"/>
    <property type="match status" value="1"/>
</dbReference>
<dbReference type="Proteomes" id="UP000728032">
    <property type="component" value="Unassembled WGS sequence"/>
</dbReference>